<proteinExistence type="predicted"/>
<comment type="caution">
    <text evidence="1">The sequence shown here is derived from an EMBL/GenBank/DDBJ whole genome shotgun (WGS) entry which is preliminary data.</text>
</comment>
<reference evidence="2" key="1">
    <citation type="journal article" date="2023" name="Nat. Plants">
        <title>Single-cell RNA sequencing provides a high-resolution roadmap for understanding the multicellular compartmentation of specialized metabolism.</title>
        <authorList>
            <person name="Sun S."/>
            <person name="Shen X."/>
            <person name="Li Y."/>
            <person name="Li Y."/>
            <person name="Wang S."/>
            <person name="Li R."/>
            <person name="Zhang H."/>
            <person name="Shen G."/>
            <person name="Guo B."/>
            <person name="Wei J."/>
            <person name="Xu J."/>
            <person name="St-Pierre B."/>
            <person name="Chen S."/>
            <person name="Sun C."/>
        </authorList>
    </citation>
    <scope>NUCLEOTIDE SEQUENCE [LARGE SCALE GENOMIC DNA]</scope>
</reference>
<protein>
    <submittedName>
        <fullName evidence="1">Uncharacterized protein</fullName>
    </submittedName>
</protein>
<keyword evidence="2" id="KW-1185">Reference proteome</keyword>
<name>A0ACC0BU67_CATRO</name>
<sequence length="157" mass="16922">MGSEAYKKRREVAQQNGCRGVVARVPESIPAGLGLSSSSGRRLARSTASTEGTVGQYTIRSVLSEAKYHQLKANTKRLHIESSMPILTDEQLMFKATDGSNKGSQSAGIIAECRGVNSSSMSSVPLVSSAAGYEAYIERERRLWDTCSRPRRGSPAP</sequence>
<evidence type="ECO:0000313" key="1">
    <source>
        <dbReference type="EMBL" id="KAI5676176.1"/>
    </source>
</evidence>
<gene>
    <name evidence="1" type="ORF">M9H77_07126</name>
</gene>
<accession>A0ACC0BU67</accession>
<evidence type="ECO:0000313" key="2">
    <source>
        <dbReference type="Proteomes" id="UP001060085"/>
    </source>
</evidence>
<dbReference type="EMBL" id="CM044702">
    <property type="protein sequence ID" value="KAI5676176.1"/>
    <property type="molecule type" value="Genomic_DNA"/>
</dbReference>
<organism evidence="1 2">
    <name type="scientific">Catharanthus roseus</name>
    <name type="common">Madagascar periwinkle</name>
    <name type="synonym">Vinca rosea</name>
    <dbReference type="NCBI Taxonomy" id="4058"/>
    <lineage>
        <taxon>Eukaryota</taxon>
        <taxon>Viridiplantae</taxon>
        <taxon>Streptophyta</taxon>
        <taxon>Embryophyta</taxon>
        <taxon>Tracheophyta</taxon>
        <taxon>Spermatophyta</taxon>
        <taxon>Magnoliopsida</taxon>
        <taxon>eudicotyledons</taxon>
        <taxon>Gunneridae</taxon>
        <taxon>Pentapetalae</taxon>
        <taxon>asterids</taxon>
        <taxon>lamiids</taxon>
        <taxon>Gentianales</taxon>
        <taxon>Apocynaceae</taxon>
        <taxon>Rauvolfioideae</taxon>
        <taxon>Vinceae</taxon>
        <taxon>Catharanthinae</taxon>
        <taxon>Catharanthus</taxon>
    </lineage>
</organism>
<dbReference type="Proteomes" id="UP001060085">
    <property type="component" value="Linkage Group LG02"/>
</dbReference>